<keyword evidence="7" id="KW-0411">Iron-sulfur</keyword>
<evidence type="ECO:0000256" key="1">
    <source>
        <dbReference type="ARBA" id="ARBA00001966"/>
    </source>
</evidence>
<dbReference type="GO" id="GO:0051539">
    <property type="term" value="F:4 iron, 4 sulfur cluster binding"/>
    <property type="evidence" value="ECO:0007669"/>
    <property type="project" value="UniProtKB-KW"/>
</dbReference>
<dbReference type="EMBL" id="RCOR01000022">
    <property type="protein sequence ID" value="RSN69062.1"/>
    <property type="molecule type" value="Genomic_DNA"/>
</dbReference>
<dbReference type="InterPro" id="IPR051198">
    <property type="entry name" value="BchE-like"/>
</dbReference>
<dbReference type="SUPFAM" id="SSF102114">
    <property type="entry name" value="Radical SAM enzymes"/>
    <property type="match status" value="1"/>
</dbReference>
<dbReference type="SFLD" id="SFLDF00326">
    <property type="entry name" value="5''-pyrrole_methytransferase"/>
    <property type="match status" value="1"/>
</dbReference>
<dbReference type="CDD" id="cd02068">
    <property type="entry name" value="radical_SAM_B12_BD"/>
    <property type="match status" value="1"/>
</dbReference>
<dbReference type="InterPro" id="IPR036724">
    <property type="entry name" value="Cobalamin-bd_sf"/>
</dbReference>
<dbReference type="Proteomes" id="UP000278149">
    <property type="component" value="Unassembled WGS sequence"/>
</dbReference>
<reference evidence="9 10" key="1">
    <citation type="submission" date="2018-10" db="EMBL/GenBank/DDBJ databases">
        <title>Co-occurring genomic capacity for anaerobic methane metabolism and dissimilatory sulfite reduction discovered in the Korarchaeota.</title>
        <authorList>
            <person name="Mckay L.J."/>
            <person name="Dlakic M."/>
            <person name="Fields M.W."/>
            <person name="Delmont T.O."/>
            <person name="Eren A.M."/>
            <person name="Jay Z.J."/>
            <person name="Klingelsmith K.B."/>
            <person name="Rusch D.B."/>
            <person name="Inskeep W.P."/>
        </authorList>
    </citation>
    <scope>NUCLEOTIDE SEQUENCE [LARGE SCALE GENOMIC DNA]</scope>
    <source>
        <strain evidence="9 10">WS</strain>
    </source>
</reference>
<organism evidence="9 10">
    <name type="scientific">Candidatus Korarchaeum cryptofilum</name>
    <dbReference type="NCBI Taxonomy" id="498846"/>
    <lineage>
        <taxon>Archaea</taxon>
        <taxon>Thermoproteota</taxon>
        <taxon>Candidatus Korarchaeia</taxon>
        <taxon>Candidatus Korarchaeales</taxon>
        <taxon>Candidatus Korarchaeaceae</taxon>
        <taxon>Candidatus Korarchaeum</taxon>
    </lineage>
</organism>
<dbReference type="InterPro" id="IPR034466">
    <property type="entry name" value="Methyltransferase_Class_B"/>
</dbReference>
<proteinExistence type="predicted"/>
<comment type="caution">
    <text evidence="9">The sequence shown here is derived from an EMBL/GenBank/DDBJ whole genome shotgun (WGS) entry which is preliminary data.</text>
</comment>
<dbReference type="AlphaFoldDB" id="A0A429G5H9"/>
<keyword evidence="3" id="KW-0808">Transferase</keyword>
<comment type="cofactor">
    <cofactor evidence="1">
        <name>[4Fe-4S] cluster</name>
        <dbReference type="ChEBI" id="CHEBI:49883"/>
    </cofactor>
</comment>
<dbReference type="PROSITE" id="PS51332">
    <property type="entry name" value="B12_BINDING"/>
    <property type="match status" value="1"/>
</dbReference>
<dbReference type="InterPro" id="IPR058240">
    <property type="entry name" value="rSAM_sf"/>
</dbReference>
<feature type="domain" description="B12-binding" evidence="8">
    <location>
        <begin position="26"/>
        <end position="162"/>
    </location>
</feature>
<dbReference type="Pfam" id="PF04055">
    <property type="entry name" value="Radical_SAM"/>
    <property type="match status" value="1"/>
</dbReference>
<dbReference type="SFLD" id="SFLDS00029">
    <property type="entry name" value="Radical_SAM"/>
    <property type="match status" value="1"/>
</dbReference>
<evidence type="ECO:0000256" key="2">
    <source>
        <dbReference type="ARBA" id="ARBA00022603"/>
    </source>
</evidence>
<evidence type="ECO:0000256" key="6">
    <source>
        <dbReference type="ARBA" id="ARBA00023004"/>
    </source>
</evidence>
<keyword evidence="2" id="KW-0489">Methyltransferase</keyword>
<dbReference type="GO" id="GO:0003824">
    <property type="term" value="F:catalytic activity"/>
    <property type="evidence" value="ECO:0007669"/>
    <property type="project" value="InterPro"/>
</dbReference>
<dbReference type="PANTHER" id="PTHR43409">
    <property type="entry name" value="ANAEROBIC MAGNESIUM-PROTOPORPHYRIN IX MONOMETHYL ESTER CYCLASE-RELATED"/>
    <property type="match status" value="1"/>
</dbReference>
<dbReference type="SFLD" id="SFLDG01123">
    <property type="entry name" value="methyltransferase_(Class_B)"/>
    <property type="match status" value="1"/>
</dbReference>
<dbReference type="GO" id="GO:0046872">
    <property type="term" value="F:metal ion binding"/>
    <property type="evidence" value="ECO:0007669"/>
    <property type="project" value="UniProtKB-KW"/>
</dbReference>
<dbReference type="InterPro" id="IPR006158">
    <property type="entry name" value="Cobalamin-bd"/>
</dbReference>
<dbReference type="SFLD" id="SFLDG01082">
    <property type="entry name" value="B12-binding_domain_containing"/>
    <property type="match status" value="1"/>
</dbReference>
<keyword evidence="6" id="KW-0408">Iron</keyword>
<evidence type="ECO:0000256" key="4">
    <source>
        <dbReference type="ARBA" id="ARBA00022691"/>
    </source>
</evidence>
<dbReference type="SMART" id="SM00729">
    <property type="entry name" value="Elp3"/>
    <property type="match status" value="1"/>
</dbReference>
<dbReference type="GO" id="GO:0031419">
    <property type="term" value="F:cobalamin binding"/>
    <property type="evidence" value="ECO:0007669"/>
    <property type="project" value="InterPro"/>
</dbReference>
<accession>A0A429G5H9</accession>
<dbReference type="RefSeq" id="WP_125741599.1">
    <property type="nucleotide sequence ID" value="NZ_RCOR01000022.1"/>
</dbReference>
<evidence type="ECO:0000313" key="10">
    <source>
        <dbReference type="Proteomes" id="UP000278149"/>
    </source>
</evidence>
<dbReference type="PANTHER" id="PTHR43409:SF7">
    <property type="entry name" value="BLL1977 PROTEIN"/>
    <property type="match status" value="1"/>
</dbReference>
<dbReference type="Gene3D" id="3.40.50.280">
    <property type="entry name" value="Cobalamin-binding domain"/>
    <property type="match status" value="1"/>
</dbReference>
<dbReference type="InterPro" id="IPR006638">
    <property type="entry name" value="Elp3/MiaA/NifB-like_rSAM"/>
</dbReference>
<gene>
    <name evidence="9" type="ORF">D9Q81_04515</name>
</gene>
<evidence type="ECO:0000256" key="5">
    <source>
        <dbReference type="ARBA" id="ARBA00022723"/>
    </source>
</evidence>
<dbReference type="InterPro" id="IPR023404">
    <property type="entry name" value="rSAM_horseshoe"/>
</dbReference>
<protein>
    <submittedName>
        <fullName evidence="9">TIGR04190 family B12-binding domain/radical SAM domain protein</fullName>
    </submittedName>
</protein>
<dbReference type="NCBIfam" id="TIGR04190">
    <property type="entry name" value="B12_SAM_Ta0216"/>
    <property type="match status" value="1"/>
</dbReference>
<evidence type="ECO:0000259" key="8">
    <source>
        <dbReference type="PROSITE" id="PS51332"/>
    </source>
</evidence>
<dbReference type="Gene3D" id="3.80.30.20">
    <property type="entry name" value="tm_1862 like domain"/>
    <property type="match status" value="1"/>
</dbReference>
<evidence type="ECO:0000313" key="9">
    <source>
        <dbReference type="EMBL" id="RSN69062.1"/>
    </source>
</evidence>
<dbReference type="Pfam" id="PF02310">
    <property type="entry name" value="B12-binding"/>
    <property type="match status" value="1"/>
</dbReference>
<sequence>MKLDVALIHPPSVYDFRKSPSYASMISEVIPSMYVFDMMPYGFLTLATYLEKNGLNVAIFNLAAKMLKDRSFDVEKYIKRIEADLFGIDLHWAVHAQGAIEIARIIKEIHPESKVVLGGLSSTYFRYEVIRYPFIDAILTGDSAELPLLRYIEEGPERTPNIIWKDGGKIRENPLSWIPESLDEFGIDHEFLLRNVKKTRDLAISSPFASFDEAPIAGVITMKGCPFNCITCGGSRFAYERAYMRRKLAIKSPEAIADEVEGIARISKMPIFFVGDLRIGGMGRVERVSKLLKELDLENELIFEFFTPPSKEVLGYIRRTSHSVYLQISPESPFEDIRRAFGRPYTNQSLEKMVSNSESLGFERLDLYFMVGLPFQRREQAISVADYFRKLREISKRLDSFVSPLAPFVDPGSRAYMDPGAFGYIITLRDFEDYRRALLSEHWMNSLNYETRWMNRREIAEASLDAYERLLTERYLQGIVDEEAYELAMERIELDKLVLDRVERGIPIDDLKDRIDELARRSDARVKKGLSLYPTSGLAERIRNPILRALITLVR</sequence>
<keyword evidence="5" id="KW-0479">Metal-binding</keyword>
<dbReference type="InterPro" id="IPR026447">
    <property type="entry name" value="B12_SAM_Ta0216"/>
</dbReference>
<dbReference type="InterPro" id="IPR007197">
    <property type="entry name" value="rSAM"/>
</dbReference>
<evidence type="ECO:0000256" key="3">
    <source>
        <dbReference type="ARBA" id="ARBA00022679"/>
    </source>
</evidence>
<keyword evidence="4" id="KW-0949">S-adenosyl-L-methionine</keyword>
<name>A0A429G5H9_9CREN</name>
<dbReference type="SUPFAM" id="SSF52242">
    <property type="entry name" value="Cobalamin (vitamin B12)-binding domain"/>
    <property type="match status" value="1"/>
</dbReference>
<evidence type="ECO:0000256" key="7">
    <source>
        <dbReference type="ARBA" id="ARBA00023014"/>
    </source>
</evidence>